<dbReference type="EMBL" id="BCMG01000006">
    <property type="protein sequence ID" value="GAX01346.1"/>
    <property type="molecule type" value="Genomic_DNA"/>
</dbReference>
<proteinExistence type="predicted"/>
<evidence type="ECO:0008006" key="4">
    <source>
        <dbReference type="Google" id="ProtNLM"/>
    </source>
</evidence>
<evidence type="ECO:0000256" key="1">
    <source>
        <dbReference type="SAM" id="SignalP"/>
    </source>
</evidence>
<feature type="signal peptide" evidence="1">
    <location>
        <begin position="1"/>
        <end position="28"/>
    </location>
</feature>
<evidence type="ECO:0000313" key="3">
    <source>
        <dbReference type="Proteomes" id="UP000198402"/>
    </source>
</evidence>
<evidence type="ECO:0000313" key="2">
    <source>
        <dbReference type="EMBL" id="GAX01346.1"/>
    </source>
</evidence>
<gene>
    <name evidence="2" type="ORF">IWT126_01372</name>
</gene>
<dbReference type="RefSeq" id="WP_089136714.1">
    <property type="nucleotide sequence ID" value="NZ_BCMG01000006.1"/>
</dbReference>
<feature type="chain" id="PRO_5012396552" description="D-alanyl-D-alanine carboxypeptidase" evidence="1">
    <location>
        <begin position="29"/>
        <end position="379"/>
    </location>
</feature>
<sequence length="379" mass="42823">MQMKFKTALAGFAATLGLLGLTAVTADAATQKTAFKNVTEDGTFFNNEYTKVTPYHLKSTKKSAYMWNDMHSQKLYNLKNYSSYTWYQLATGYKGKSKYVQVSNFPMTKRGWVWAGYLSKGYNSKHYQVTSKRYGQPTYAGGFFHVANANKNVYLWDWSHTKVRLNLKDYTNQSFQKRHSVRMKHDGKQTWYSYVDVQTKKGVVSGYVASSLLVPGKTTNHANTDMVYPDDFTTTADYLEYIKDSNYQKLTRSIMALFPNTPVDLGMSQIAANNYADKTPVDGDDDFGEGISTQGYKQIVGFSQVSEYLYDNRNASNDTKIAGVKKLLDEAGYTQTKRDSMSDYKLGIYNINNIKLPNLSGQTPDGKMAWYGLAVGKAE</sequence>
<reference evidence="2 3" key="1">
    <citation type="submission" date="2015-11" db="EMBL/GenBank/DDBJ databases">
        <title>Draft genome sequences of new species of the genus Lactobacillus isolated from orchardgrass silage.</title>
        <authorList>
            <person name="Tohno M."/>
            <person name="Tanizawa Y."/>
            <person name="Arita M."/>
        </authorList>
    </citation>
    <scope>NUCLEOTIDE SEQUENCE [LARGE SCALE GENOMIC DNA]</scope>
    <source>
        <strain evidence="2 3">IWT126</strain>
    </source>
</reference>
<accession>A0A1Z5II26</accession>
<organism evidence="2 3">
    <name type="scientific">Secundilactobacillus silagei JCM 19001</name>
    <dbReference type="NCBI Taxonomy" id="1302250"/>
    <lineage>
        <taxon>Bacteria</taxon>
        <taxon>Bacillati</taxon>
        <taxon>Bacillota</taxon>
        <taxon>Bacilli</taxon>
        <taxon>Lactobacillales</taxon>
        <taxon>Lactobacillaceae</taxon>
        <taxon>Secundilactobacillus</taxon>
    </lineage>
</organism>
<name>A0A1Z5II26_9LACO</name>
<comment type="caution">
    <text evidence="2">The sequence shown here is derived from an EMBL/GenBank/DDBJ whole genome shotgun (WGS) entry which is preliminary data.</text>
</comment>
<dbReference type="Proteomes" id="UP000198402">
    <property type="component" value="Unassembled WGS sequence"/>
</dbReference>
<keyword evidence="3" id="KW-1185">Reference proteome</keyword>
<keyword evidence="1" id="KW-0732">Signal</keyword>
<protein>
    <recommendedName>
        <fullName evidence="4">D-alanyl-D-alanine carboxypeptidase</fullName>
    </recommendedName>
</protein>
<dbReference type="AlphaFoldDB" id="A0A1Z5II26"/>
<dbReference type="OrthoDB" id="2316095at2"/>